<organism evidence="4 5">
    <name type="scientific">Cryomorpha ignava</name>
    <dbReference type="NCBI Taxonomy" id="101383"/>
    <lineage>
        <taxon>Bacteria</taxon>
        <taxon>Pseudomonadati</taxon>
        <taxon>Bacteroidota</taxon>
        <taxon>Flavobacteriia</taxon>
        <taxon>Flavobacteriales</taxon>
        <taxon>Cryomorphaceae</taxon>
        <taxon>Cryomorpha</taxon>
    </lineage>
</organism>
<dbReference type="EMBL" id="JAAGVY010000024">
    <property type="protein sequence ID" value="NEN24344.1"/>
    <property type="molecule type" value="Genomic_DNA"/>
</dbReference>
<dbReference type="Gene3D" id="3.30.750.24">
    <property type="entry name" value="STAS domain"/>
    <property type="match status" value="1"/>
</dbReference>
<dbReference type="CDD" id="cd07043">
    <property type="entry name" value="STAS_anti-anti-sigma_factors"/>
    <property type="match status" value="1"/>
</dbReference>
<gene>
    <name evidence="4" type="ORF">G3O08_12595</name>
</gene>
<dbReference type="Proteomes" id="UP000486602">
    <property type="component" value="Unassembled WGS sequence"/>
</dbReference>
<dbReference type="NCBIfam" id="TIGR00377">
    <property type="entry name" value="ant_ant_sig"/>
    <property type="match status" value="1"/>
</dbReference>
<dbReference type="PANTHER" id="PTHR33495">
    <property type="entry name" value="ANTI-SIGMA FACTOR ANTAGONIST TM_1081-RELATED-RELATED"/>
    <property type="match status" value="1"/>
</dbReference>
<feature type="domain" description="STAS" evidence="3">
    <location>
        <begin position="1"/>
        <end position="113"/>
    </location>
</feature>
<proteinExistence type="inferred from homology"/>
<comment type="caution">
    <text evidence="4">The sequence shown here is derived from an EMBL/GenBank/DDBJ whole genome shotgun (WGS) entry which is preliminary data.</text>
</comment>
<evidence type="ECO:0000259" key="3">
    <source>
        <dbReference type="PROSITE" id="PS50801"/>
    </source>
</evidence>
<dbReference type="RefSeq" id="WP_163285737.1">
    <property type="nucleotide sequence ID" value="NZ_JAAGVY010000024.1"/>
</dbReference>
<dbReference type="InterPro" id="IPR036513">
    <property type="entry name" value="STAS_dom_sf"/>
</dbReference>
<dbReference type="SUPFAM" id="SSF52091">
    <property type="entry name" value="SpoIIaa-like"/>
    <property type="match status" value="1"/>
</dbReference>
<accession>A0A7K3WS89</accession>
<dbReference type="PROSITE" id="PS50801">
    <property type="entry name" value="STAS"/>
    <property type="match status" value="1"/>
</dbReference>
<reference evidence="4 5" key="1">
    <citation type="submission" date="2020-02" db="EMBL/GenBank/DDBJ databases">
        <title>Out from the shadows clarifying the taxonomy of the family Cryomorphaceae and related taxa by utilizing the GTDB taxonomic framework.</title>
        <authorList>
            <person name="Bowman J.P."/>
        </authorList>
    </citation>
    <scope>NUCLEOTIDE SEQUENCE [LARGE SCALE GENOMIC DNA]</scope>
    <source>
        <strain evidence="4 5">QSSC 1-22</strain>
    </source>
</reference>
<protein>
    <recommendedName>
        <fullName evidence="2">Anti-sigma factor antagonist</fullName>
    </recommendedName>
</protein>
<keyword evidence="5" id="KW-1185">Reference proteome</keyword>
<sequence length="117" mass="13077">MAFSYELKKKDNLALLAMEGRLVDKVEAIEISVEIDEELASGTHRFIIDLSKLEYMNSTGLNILINIMNKTRNEGGESIIIGAAPRIASLFAVTKLDSVFKMKKTMEEATAYFAEQE</sequence>
<dbReference type="InterPro" id="IPR003658">
    <property type="entry name" value="Anti-sigma_ant"/>
</dbReference>
<name>A0A7K3WS89_9FLAO</name>
<dbReference type="AlphaFoldDB" id="A0A7K3WS89"/>
<dbReference type="InterPro" id="IPR002645">
    <property type="entry name" value="STAS_dom"/>
</dbReference>
<evidence type="ECO:0000313" key="4">
    <source>
        <dbReference type="EMBL" id="NEN24344.1"/>
    </source>
</evidence>
<dbReference type="GO" id="GO:0043856">
    <property type="term" value="F:anti-sigma factor antagonist activity"/>
    <property type="evidence" value="ECO:0007669"/>
    <property type="project" value="InterPro"/>
</dbReference>
<evidence type="ECO:0000256" key="1">
    <source>
        <dbReference type="ARBA" id="ARBA00009013"/>
    </source>
</evidence>
<evidence type="ECO:0000313" key="5">
    <source>
        <dbReference type="Proteomes" id="UP000486602"/>
    </source>
</evidence>
<dbReference type="Pfam" id="PF01740">
    <property type="entry name" value="STAS"/>
    <property type="match status" value="1"/>
</dbReference>
<evidence type="ECO:0000256" key="2">
    <source>
        <dbReference type="RuleBase" id="RU003749"/>
    </source>
</evidence>
<comment type="similarity">
    <text evidence="1 2">Belongs to the anti-sigma-factor antagonist family.</text>
</comment>